<dbReference type="GeneID" id="36532798"/>
<dbReference type="VEuPathDB" id="FungiDB:P174DRAFT_427844"/>
<gene>
    <name evidence="2" type="ORF">P174DRAFT_427844</name>
</gene>
<feature type="compositionally biased region" description="Pro residues" evidence="1">
    <location>
        <begin position="1"/>
        <end position="10"/>
    </location>
</feature>
<name>A0A2I1CF77_ASPN1</name>
<feature type="compositionally biased region" description="Basic and acidic residues" evidence="1">
    <location>
        <begin position="11"/>
        <end position="25"/>
    </location>
</feature>
<feature type="compositionally biased region" description="Polar residues" evidence="1">
    <location>
        <begin position="135"/>
        <end position="145"/>
    </location>
</feature>
<comment type="caution">
    <text evidence="2">The sequence shown here is derived from an EMBL/GenBank/DDBJ whole genome shotgun (WGS) entry which is preliminary data.</text>
</comment>
<reference evidence="3" key="1">
    <citation type="journal article" date="2018" name="Proc. Natl. Acad. Sci. U.S.A.">
        <title>Linking secondary metabolites to gene clusters through genome sequencing of six diverse Aspergillus species.</title>
        <authorList>
            <person name="Kaerboelling I."/>
            <person name="Vesth T.C."/>
            <person name="Frisvad J.C."/>
            <person name="Nybo J.L."/>
            <person name="Theobald S."/>
            <person name="Kuo A."/>
            <person name="Bowyer P."/>
            <person name="Matsuda Y."/>
            <person name="Mondo S."/>
            <person name="Lyhne E.K."/>
            <person name="Kogle M.E."/>
            <person name="Clum A."/>
            <person name="Lipzen A."/>
            <person name="Salamov A."/>
            <person name="Ngan C.Y."/>
            <person name="Daum C."/>
            <person name="Chiniquy J."/>
            <person name="Barry K."/>
            <person name="LaButti K."/>
            <person name="Haridas S."/>
            <person name="Simmons B.A."/>
            <person name="Magnuson J.K."/>
            <person name="Mortensen U.H."/>
            <person name="Larsen T.O."/>
            <person name="Grigoriev I.V."/>
            <person name="Baker S.E."/>
            <person name="Andersen M.R."/>
        </authorList>
    </citation>
    <scope>NUCLEOTIDE SEQUENCE [LARGE SCALE GENOMIC DNA]</scope>
    <source>
        <strain evidence="3">IBT 16806</strain>
    </source>
</reference>
<feature type="compositionally biased region" description="Polar residues" evidence="1">
    <location>
        <begin position="49"/>
        <end position="62"/>
    </location>
</feature>
<organism evidence="2 3">
    <name type="scientific">Aspergillus novofumigatus (strain IBT 16806)</name>
    <dbReference type="NCBI Taxonomy" id="1392255"/>
    <lineage>
        <taxon>Eukaryota</taxon>
        <taxon>Fungi</taxon>
        <taxon>Dikarya</taxon>
        <taxon>Ascomycota</taxon>
        <taxon>Pezizomycotina</taxon>
        <taxon>Eurotiomycetes</taxon>
        <taxon>Eurotiomycetidae</taxon>
        <taxon>Eurotiales</taxon>
        <taxon>Aspergillaceae</taxon>
        <taxon>Aspergillus</taxon>
        <taxon>Aspergillus subgen. Fumigati</taxon>
    </lineage>
</organism>
<feature type="region of interest" description="Disordered" evidence="1">
    <location>
        <begin position="115"/>
        <end position="145"/>
    </location>
</feature>
<feature type="region of interest" description="Disordered" evidence="1">
    <location>
        <begin position="1"/>
        <end position="76"/>
    </location>
</feature>
<evidence type="ECO:0000313" key="2">
    <source>
        <dbReference type="EMBL" id="PKX96279.1"/>
    </source>
</evidence>
<keyword evidence="3" id="KW-1185">Reference proteome</keyword>
<dbReference type="Proteomes" id="UP000234474">
    <property type="component" value="Unassembled WGS sequence"/>
</dbReference>
<dbReference type="AlphaFoldDB" id="A0A2I1CF77"/>
<evidence type="ECO:0000256" key="1">
    <source>
        <dbReference type="SAM" id="MobiDB-lite"/>
    </source>
</evidence>
<accession>A0A2I1CF77</accession>
<proteinExistence type="predicted"/>
<sequence>MERPLGPPVVHPEEPEGMESERTNMEVDSPVIPSNNDLNDREEMEESNSFDNDSERASTATHVQFGEESEVTPDRADRALTSIVERMSTKEALGQPAADAPGDLEMELQHELNCLQQDVEDRVKDAGEGNGAAESPTTEHAISVR</sequence>
<dbReference type="EMBL" id="MSZS01000002">
    <property type="protein sequence ID" value="PKX96279.1"/>
    <property type="molecule type" value="Genomic_DNA"/>
</dbReference>
<protein>
    <submittedName>
        <fullName evidence="2">Uncharacterized protein</fullName>
    </submittedName>
</protein>
<dbReference type="RefSeq" id="XP_024684874.1">
    <property type="nucleotide sequence ID" value="XM_024825473.1"/>
</dbReference>
<evidence type="ECO:0000313" key="3">
    <source>
        <dbReference type="Proteomes" id="UP000234474"/>
    </source>
</evidence>